<evidence type="ECO:0000256" key="4">
    <source>
        <dbReference type="ARBA" id="ARBA00022692"/>
    </source>
</evidence>
<feature type="region of interest" description="Disordered" evidence="7">
    <location>
        <begin position="1"/>
        <end position="68"/>
    </location>
</feature>
<feature type="compositionally biased region" description="Basic and acidic residues" evidence="7">
    <location>
        <begin position="46"/>
        <end position="65"/>
    </location>
</feature>
<dbReference type="InterPro" id="IPR029044">
    <property type="entry name" value="Nucleotide-diphossugar_trans"/>
</dbReference>
<feature type="transmembrane region" description="Helical" evidence="8">
    <location>
        <begin position="401"/>
        <end position="430"/>
    </location>
</feature>
<evidence type="ECO:0000256" key="8">
    <source>
        <dbReference type="SAM" id="Phobius"/>
    </source>
</evidence>
<evidence type="ECO:0000256" key="2">
    <source>
        <dbReference type="ARBA" id="ARBA00022676"/>
    </source>
</evidence>
<dbReference type="InterPro" id="IPR001173">
    <property type="entry name" value="Glyco_trans_2-like"/>
</dbReference>
<feature type="domain" description="Glycosyltransferase 2-like" evidence="9">
    <location>
        <begin position="239"/>
        <end position="438"/>
    </location>
</feature>
<evidence type="ECO:0000256" key="1">
    <source>
        <dbReference type="ARBA" id="ARBA00004141"/>
    </source>
</evidence>
<feature type="transmembrane region" description="Helical" evidence="8">
    <location>
        <begin position="86"/>
        <end position="105"/>
    </location>
</feature>
<dbReference type="CDD" id="cd06421">
    <property type="entry name" value="CESA_CelA_like"/>
    <property type="match status" value="1"/>
</dbReference>
<evidence type="ECO:0000256" key="6">
    <source>
        <dbReference type="ARBA" id="ARBA00023136"/>
    </source>
</evidence>
<dbReference type="EMBL" id="CP108110">
    <property type="protein sequence ID" value="WUQ87867.1"/>
    <property type="molecule type" value="Genomic_DNA"/>
</dbReference>
<feature type="transmembrane region" description="Helical" evidence="8">
    <location>
        <begin position="596"/>
        <end position="614"/>
    </location>
</feature>
<dbReference type="Pfam" id="PF13632">
    <property type="entry name" value="Glyco_trans_2_3"/>
    <property type="match status" value="1"/>
</dbReference>
<gene>
    <name evidence="10" type="ORF">OHA16_35750</name>
</gene>
<reference evidence="10" key="1">
    <citation type="submission" date="2022-10" db="EMBL/GenBank/DDBJ databases">
        <title>The complete genomes of actinobacterial strains from the NBC collection.</title>
        <authorList>
            <person name="Joergensen T.S."/>
            <person name="Alvarez Arevalo M."/>
            <person name="Sterndorff E.B."/>
            <person name="Faurdal D."/>
            <person name="Vuksanovic O."/>
            <person name="Mourched A.-S."/>
            <person name="Charusanti P."/>
            <person name="Shaw S."/>
            <person name="Blin K."/>
            <person name="Weber T."/>
        </authorList>
    </citation>
    <scope>NUCLEOTIDE SEQUENCE</scope>
    <source>
        <strain evidence="10">NBC_00222</strain>
    </source>
</reference>
<keyword evidence="2" id="KW-0328">Glycosyltransferase</keyword>
<evidence type="ECO:0000313" key="10">
    <source>
        <dbReference type="EMBL" id="WUQ87867.1"/>
    </source>
</evidence>
<dbReference type="Proteomes" id="UP001432222">
    <property type="component" value="Chromosome"/>
</dbReference>
<name>A0ABZ1U9L5_9ACTN</name>
<feature type="compositionally biased region" description="Basic and acidic residues" evidence="7">
    <location>
        <begin position="12"/>
        <end position="38"/>
    </location>
</feature>
<feature type="transmembrane region" description="Helical" evidence="8">
    <location>
        <begin position="436"/>
        <end position="457"/>
    </location>
</feature>
<feature type="transmembrane region" description="Helical" evidence="8">
    <location>
        <begin position="540"/>
        <end position="561"/>
    </location>
</feature>
<dbReference type="Gene3D" id="3.90.550.10">
    <property type="entry name" value="Spore Coat Polysaccharide Biosynthesis Protein SpsA, Chain A"/>
    <property type="match status" value="1"/>
</dbReference>
<protein>
    <submittedName>
        <fullName evidence="10">Cellulose synthase catalytic subunit</fullName>
    </submittedName>
</protein>
<evidence type="ECO:0000256" key="7">
    <source>
        <dbReference type="SAM" id="MobiDB-lite"/>
    </source>
</evidence>
<organism evidence="10 11">
    <name type="scientific">Kitasatospora purpeofusca</name>
    <dbReference type="NCBI Taxonomy" id="67352"/>
    <lineage>
        <taxon>Bacteria</taxon>
        <taxon>Bacillati</taxon>
        <taxon>Actinomycetota</taxon>
        <taxon>Actinomycetes</taxon>
        <taxon>Kitasatosporales</taxon>
        <taxon>Streptomycetaceae</taxon>
        <taxon>Kitasatospora</taxon>
    </lineage>
</organism>
<dbReference type="PANTHER" id="PTHR43867:SF2">
    <property type="entry name" value="CELLULOSE SYNTHASE CATALYTIC SUBUNIT A [UDP-FORMING]"/>
    <property type="match status" value="1"/>
</dbReference>
<feature type="transmembrane region" description="Helical" evidence="8">
    <location>
        <begin position="111"/>
        <end position="131"/>
    </location>
</feature>
<comment type="subcellular location">
    <subcellularLocation>
        <location evidence="1">Membrane</location>
        <topology evidence="1">Multi-pass membrane protein</topology>
    </subcellularLocation>
</comment>
<accession>A0ABZ1U9L5</accession>
<keyword evidence="3" id="KW-0808">Transferase</keyword>
<keyword evidence="6 8" id="KW-0472">Membrane</keyword>
<evidence type="ECO:0000259" key="9">
    <source>
        <dbReference type="Pfam" id="PF13632"/>
    </source>
</evidence>
<dbReference type="InterPro" id="IPR050321">
    <property type="entry name" value="Glycosyltr_2/OpgH_subfam"/>
</dbReference>
<proteinExistence type="predicted"/>
<keyword evidence="11" id="KW-1185">Reference proteome</keyword>
<sequence length="619" mass="67749">MPVHHGNAVSAPDREPHHPGRRIPDGGPDSRHDSRLADRPGGSPDTRTDTRPGVRPDARAADDLSRLPSPPDDEELYWYFGPQRRWVLLCATLSYAGATATLGLFALSRPLLWPFLALTVLNAATWLLSVVDGQRSRRFTRDSHDLLVRAWRPVRHPGVDLLLPTAGEPLTVLDNAYRHTAAVRWPGELTVLVLDDAARPEVRELAESYGFEYRSRPDRGRFKKAGNLNHGLVEGTGDIIAVLDADFCPRPDFLHHLVPYLDDPDIGIVQSPQCFDTDPGMSWLERAAGATQEIFYRWIQPSRDAQDGTVCCGTNALYRRAALERVGGFAEIDHSEDLYTGLSLARAGWTTRYVPALLAKGMSPTGLPAFISQQYRWCLGSLALVGDPDFRRGPLPRSARLCFWNGILGYLTSAVNVFAVPLPALIMLFFRPDEIAPWQVLPFLPPIWVALVLLPAMSRTHWRFEVTRVQLLGGLCHVVAIAHALRRRSADWVPTGAVSGGTALARSVARIGVGWLGLVVVAGVVGLVRAVNSYGWQPFWALAGLLALTTYTVVPLIGALWPLLRGGNGATVADLARPADRRSDRPSDLRFGPAEAVAVTAVLLLCGLLASGWADPLVF</sequence>
<feature type="transmembrane region" description="Helical" evidence="8">
    <location>
        <begin position="507"/>
        <end position="528"/>
    </location>
</feature>
<dbReference type="RefSeq" id="WP_328958422.1">
    <property type="nucleotide sequence ID" value="NZ_CP108110.1"/>
</dbReference>
<keyword evidence="4 8" id="KW-0812">Transmembrane</keyword>
<dbReference type="PANTHER" id="PTHR43867">
    <property type="entry name" value="CELLULOSE SYNTHASE CATALYTIC SUBUNIT A [UDP-FORMING]"/>
    <property type="match status" value="1"/>
</dbReference>
<evidence type="ECO:0000256" key="5">
    <source>
        <dbReference type="ARBA" id="ARBA00022989"/>
    </source>
</evidence>
<dbReference type="SUPFAM" id="SSF53448">
    <property type="entry name" value="Nucleotide-diphospho-sugar transferases"/>
    <property type="match status" value="1"/>
</dbReference>
<keyword evidence="5 8" id="KW-1133">Transmembrane helix</keyword>
<evidence type="ECO:0000256" key="3">
    <source>
        <dbReference type="ARBA" id="ARBA00022679"/>
    </source>
</evidence>
<evidence type="ECO:0000313" key="11">
    <source>
        <dbReference type="Proteomes" id="UP001432222"/>
    </source>
</evidence>